<feature type="compositionally biased region" description="Low complexity" evidence="1">
    <location>
        <begin position="85"/>
        <end position="97"/>
    </location>
</feature>
<evidence type="ECO:0000313" key="2">
    <source>
        <dbReference type="EMBL" id="VAH28021.1"/>
    </source>
</evidence>
<dbReference type="Proteomes" id="UP000324705">
    <property type="component" value="Chromosome 2A"/>
</dbReference>
<keyword evidence="3" id="KW-1185">Reference proteome</keyword>
<protein>
    <submittedName>
        <fullName evidence="2">Uncharacterized protein</fullName>
    </submittedName>
</protein>
<evidence type="ECO:0000256" key="1">
    <source>
        <dbReference type="SAM" id="MobiDB-lite"/>
    </source>
</evidence>
<evidence type="ECO:0000313" key="3">
    <source>
        <dbReference type="Proteomes" id="UP000324705"/>
    </source>
</evidence>
<organism evidence="2 3">
    <name type="scientific">Triticum turgidum subsp. durum</name>
    <name type="common">Durum wheat</name>
    <name type="synonym">Triticum durum</name>
    <dbReference type="NCBI Taxonomy" id="4567"/>
    <lineage>
        <taxon>Eukaryota</taxon>
        <taxon>Viridiplantae</taxon>
        <taxon>Streptophyta</taxon>
        <taxon>Embryophyta</taxon>
        <taxon>Tracheophyta</taxon>
        <taxon>Spermatophyta</taxon>
        <taxon>Magnoliopsida</taxon>
        <taxon>Liliopsida</taxon>
        <taxon>Poales</taxon>
        <taxon>Poaceae</taxon>
        <taxon>BOP clade</taxon>
        <taxon>Pooideae</taxon>
        <taxon>Triticodae</taxon>
        <taxon>Triticeae</taxon>
        <taxon>Triticinae</taxon>
        <taxon>Triticum</taxon>
    </lineage>
</organism>
<dbReference type="Gene3D" id="3.30.420.10">
    <property type="entry name" value="Ribonuclease H-like superfamily/Ribonuclease H"/>
    <property type="match status" value="1"/>
</dbReference>
<sequence length="115" mass="12172">MPGFRAQADQLTTMSSSMKTVSLPMGCSCSPTTCATHTLDVLALSLLVPPAYYAHLAAFRARYYDEPSEGSDSASIVSGGTRESAATGAGAAGPPGTYRRLPRIRDNVKDVMFYC</sequence>
<dbReference type="AlphaFoldDB" id="A0A9R1NN92"/>
<dbReference type="GO" id="GO:0003676">
    <property type="term" value="F:nucleic acid binding"/>
    <property type="evidence" value="ECO:0007669"/>
    <property type="project" value="InterPro"/>
</dbReference>
<gene>
    <name evidence="2" type="ORF">TRITD_2Av1G054650</name>
</gene>
<proteinExistence type="predicted"/>
<reference evidence="2 3" key="1">
    <citation type="submission" date="2017-09" db="EMBL/GenBank/DDBJ databases">
        <authorList>
            <consortium name="International Durum Wheat Genome Sequencing Consortium (IDWGSC)"/>
            <person name="Milanesi L."/>
        </authorList>
    </citation>
    <scope>NUCLEOTIDE SEQUENCE [LARGE SCALE GENOMIC DNA]</scope>
    <source>
        <strain evidence="3">cv. Svevo</strain>
    </source>
</reference>
<feature type="region of interest" description="Disordered" evidence="1">
    <location>
        <begin position="68"/>
        <end position="101"/>
    </location>
</feature>
<dbReference type="Gramene" id="TRITD2Av1G054650.9">
    <property type="protein sequence ID" value="TRITD2Av1G054650.9"/>
    <property type="gene ID" value="TRITD2Av1G054650"/>
</dbReference>
<accession>A0A9R1NN92</accession>
<name>A0A9R1NN92_TRITD</name>
<dbReference type="InterPro" id="IPR036397">
    <property type="entry name" value="RNaseH_sf"/>
</dbReference>
<dbReference type="EMBL" id="LT934113">
    <property type="protein sequence ID" value="VAH28021.1"/>
    <property type="molecule type" value="Genomic_DNA"/>
</dbReference>